<sequence length="269" mass="30094">MVLDVVKALFYACSSYPKIASPHRLSFSDDYELCALSALTPVITFHSYVSKVMEEFKYGNRGVKDLEIGKTISKSVPLLLQDMGYKANIPVAVTATIITYVDAYLHTITKDFHDALRRVYNAMRFTPPTEVAELAKLLKAFGGDIAKAIELAELSERRIVVEGVDLVQFFSILSQYIKAFEPLANQQKILESLLIVEKAFKNLRNINAALSATFLELAKSALPSDVDVGKAKLLELLKLDTHLRRSGRDLSYLMPYIMFAAFYVIKVLA</sequence>
<reference evidence="1" key="1">
    <citation type="journal article" date="2020" name="mSystems">
        <title>Genome- and Community-Level Interaction Insights into Carbon Utilization and Element Cycling Functions of Hydrothermarchaeota in Hydrothermal Sediment.</title>
        <authorList>
            <person name="Zhou Z."/>
            <person name="Liu Y."/>
            <person name="Xu W."/>
            <person name="Pan J."/>
            <person name="Luo Z.H."/>
            <person name="Li M."/>
        </authorList>
    </citation>
    <scope>NUCLEOTIDE SEQUENCE [LARGE SCALE GENOMIC DNA]</scope>
    <source>
        <strain evidence="1">SpSt-732</strain>
    </source>
</reference>
<protein>
    <submittedName>
        <fullName evidence="1">Uncharacterized protein</fullName>
    </submittedName>
</protein>
<gene>
    <name evidence="1" type="ORF">ENV14_02465</name>
</gene>
<evidence type="ECO:0000313" key="1">
    <source>
        <dbReference type="EMBL" id="HGI87250.1"/>
    </source>
</evidence>
<dbReference type="AlphaFoldDB" id="A0A7C4FGX0"/>
<comment type="caution">
    <text evidence="1">The sequence shown here is derived from an EMBL/GenBank/DDBJ whole genome shotgun (WGS) entry which is preliminary data.</text>
</comment>
<name>A0A7C4FGX0_9CREN</name>
<organism evidence="1">
    <name type="scientific">Ignisphaera aggregans</name>
    <dbReference type="NCBI Taxonomy" id="334771"/>
    <lineage>
        <taxon>Archaea</taxon>
        <taxon>Thermoproteota</taxon>
        <taxon>Thermoprotei</taxon>
        <taxon>Desulfurococcales</taxon>
        <taxon>Desulfurococcaceae</taxon>
        <taxon>Ignisphaera</taxon>
    </lineage>
</organism>
<proteinExistence type="predicted"/>
<accession>A0A7C4FGX0</accession>
<dbReference type="EMBL" id="DTFF01000021">
    <property type="protein sequence ID" value="HGI87250.1"/>
    <property type="molecule type" value="Genomic_DNA"/>
</dbReference>